<feature type="coiled-coil region" evidence="1">
    <location>
        <begin position="456"/>
        <end position="490"/>
    </location>
</feature>
<dbReference type="AlphaFoldDB" id="A0AAV0XA08"/>
<proteinExistence type="predicted"/>
<dbReference type="InterPro" id="IPR027831">
    <property type="entry name" value="DUF4485"/>
</dbReference>
<accession>A0AAV0XA08</accession>
<dbReference type="EMBL" id="CARXXK010000004">
    <property type="protein sequence ID" value="CAI6365095.1"/>
    <property type="molecule type" value="Genomic_DNA"/>
</dbReference>
<gene>
    <name evidence="3" type="ORF">MEUPH1_LOCUS19846</name>
</gene>
<comment type="caution">
    <text evidence="3">The sequence shown here is derived from an EMBL/GenBank/DDBJ whole genome shotgun (WGS) entry which is preliminary data.</text>
</comment>
<evidence type="ECO:0000256" key="1">
    <source>
        <dbReference type="SAM" id="Coils"/>
    </source>
</evidence>
<organism evidence="3 4">
    <name type="scientific">Macrosiphum euphorbiae</name>
    <name type="common">potato aphid</name>
    <dbReference type="NCBI Taxonomy" id="13131"/>
    <lineage>
        <taxon>Eukaryota</taxon>
        <taxon>Metazoa</taxon>
        <taxon>Ecdysozoa</taxon>
        <taxon>Arthropoda</taxon>
        <taxon>Hexapoda</taxon>
        <taxon>Insecta</taxon>
        <taxon>Pterygota</taxon>
        <taxon>Neoptera</taxon>
        <taxon>Paraneoptera</taxon>
        <taxon>Hemiptera</taxon>
        <taxon>Sternorrhyncha</taxon>
        <taxon>Aphidomorpha</taxon>
        <taxon>Aphidoidea</taxon>
        <taxon>Aphididae</taxon>
        <taxon>Macrosiphini</taxon>
        <taxon>Macrosiphum</taxon>
    </lineage>
</organism>
<dbReference type="Proteomes" id="UP001160148">
    <property type="component" value="Unassembled WGS sequence"/>
</dbReference>
<feature type="domain" description="DUF4485" evidence="2">
    <location>
        <begin position="20"/>
        <end position="101"/>
    </location>
</feature>
<evidence type="ECO:0000259" key="2">
    <source>
        <dbReference type="Pfam" id="PF14846"/>
    </source>
</evidence>
<dbReference type="Pfam" id="PF14846">
    <property type="entry name" value="DUF4485"/>
    <property type="match status" value="1"/>
</dbReference>
<reference evidence="3 4" key="1">
    <citation type="submission" date="2023-01" db="EMBL/GenBank/DDBJ databases">
        <authorList>
            <person name="Whitehead M."/>
        </authorList>
    </citation>
    <scope>NUCLEOTIDE SEQUENCE [LARGE SCALE GENOMIC DNA]</scope>
</reference>
<keyword evidence="4" id="KW-1185">Reference proteome</keyword>
<keyword evidence="1" id="KW-0175">Coiled coil</keyword>
<sequence>MSSTEEKPEIGKHTASGILTQHFFLYISHIKRAFDNFNQCMDKAIVQAWINKLMECPHPNNFKAAKRNMYLAQLLIHLYDGKLRAPFTRMPSNGPLETFDELPFYGKPDTLGENDGTPEVFNRELPLDELNYISSDERTYIAVQSLNDGFTVFGYVAVTIGNVCTDPLWLNSRGETIKSPIPTSRDLPVSTPLPKNSQELELVSIDKQASNGLDILVKEIWDVLSGRHNPDIRERAGGFYLTLYTTIQQEMLNEQNNLCSTKCQDPFVNRLIFFLVEDLMAEGVRDTEAFHRFNQLSMLKKRIKAIIVEIENRRRVFEEVKKSIIMPKMQFYLHPSIYCSSVISEIILQETLKMGPESTNFLFTEYPLCVVKKFKIMIVNEKKRIMQLIKIRLDSVTGEMYKDLRESIRKGLRDYQAARNEWLRAWRVIKEYEEALKIKDKLTLTVNYQNINEKFLEIIKNEIDIAKIRFKNTKEKNNILQNEIYSLNKKIHEQNNIYISETIHSEEQKKMYLNEITNKNIEIQLRIATIDHLKSIISID</sequence>
<name>A0AAV0XA08_9HEMI</name>
<evidence type="ECO:0000313" key="4">
    <source>
        <dbReference type="Proteomes" id="UP001160148"/>
    </source>
</evidence>
<evidence type="ECO:0000313" key="3">
    <source>
        <dbReference type="EMBL" id="CAI6365095.1"/>
    </source>
</evidence>
<protein>
    <recommendedName>
        <fullName evidence="2">DUF4485 domain-containing protein</fullName>
    </recommendedName>
</protein>